<reference evidence="2" key="1">
    <citation type="submission" date="2023-03" db="EMBL/GenBank/DDBJ databases">
        <title>Massive genome expansion in bonnet fungi (Mycena s.s.) driven by repeated elements and novel gene families across ecological guilds.</title>
        <authorList>
            <consortium name="Lawrence Berkeley National Laboratory"/>
            <person name="Harder C.B."/>
            <person name="Miyauchi S."/>
            <person name="Viragh M."/>
            <person name="Kuo A."/>
            <person name="Thoen E."/>
            <person name="Andreopoulos B."/>
            <person name="Lu D."/>
            <person name="Skrede I."/>
            <person name="Drula E."/>
            <person name="Henrissat B."/>
            <person name="Morin E."/>
            <person name="Kohler A."/>
            <person name="Barry K."/>
            <person name="LaButti K."/>
            <person name="Morin E."/>
            <person name="Salamov A."/>
            <person name="Lipzen A."/>
            <person name="Mereny Z."/>
            <person name="Hegedus B."/>
            <person name="Baldrian P."/>
            <person name="Stursova M."/>
            <person name="Weitz H."/>
            <person name="Taylor A."/>
            <person name="Grigoriev I.V."/>
            <person name="Nagy L.G."/>
            <person name="Martin F."/>
            <person name="Kauserud H."/>
        </authorList>
    </citation>
    <scope>NUCLEOTIDE SEQUENCE</scope>
    <source>
        <strain evidence="2">CBHHK200</strain>
    </source>
</reference>
<feature type="region of interest" description="Disordered" evidence="1">
    <location>
        <begin position="30"/>
        <end position="50"/>
    </location>
</feature>
<keyword evidence="3" id="KW-1185">Reference proteome</keyword>
<name>A0AAD6SL28_9AGAR</name>
<dbReference type="EMBL" id="JARJCM010000100">
    <property type="protein sequence ID" value="KAJ7029564.1"/>
    <property type="molecule type" value="Genomic_DNA"/>
</dbReference>
<evidence type="ECO:0000256" key="1">
    <source>
        <dbReference type="SAM" id="MobiDB-lite"/>
    </source>
</evidence>
<gene>
    <name evidence="2" type="ORF">C8F04DRAFT_1187589</name>
</gene>
<dbReference type="Proteomes" id="UP001218188">
    <property type="component" value="Unassembled WGS sequence"/>
</dbReference>
<proteinExistence type="predicted"/>
<evidence type="ECO:0000313" key="2">
    <source>
        <dbReference type="EMBL" id="KAJ7029564.1"/>
    </source>
</evidence>
<dbReference type="AlphaFoldDB" id="A0AAD6SL28"/>
<protein>
    <submittedName>
        <fullName evidence="2">Uncharacterized protein</fullName>
    </submittedName>
</protein>
<comment type="caution">
    <text evidence="2">The sequence shown here is derived from an EMBL/GenBank/DDBJ whole genome shotgun (WGS) entry which is preliminary data.</text>
</comment>
<organism evidence="2 3">
    <name type="scientific">Mycena alexandri</name>
    <dbReference type="NCBI Taxonomy" id="1745969"/>
    <lineage>
        <taxon>Eukaryota</taxon>
        <taxon>Fungi</taxon>
        <taxon>Dikarya</taxon>
        <taxon>Basidiomycota</taxon>
        <taxon>Agaricomycotina</taxon>
        <taxon>Agaricomycetes</taxon>
        <taxon>Agaricomycetidae</taxon>
        <taxon>Agaricales</taxon>
        <taxon>Marasmiineae</taxon>
        <taxon>Mycenaceae</taxon>
        <taxon>Mycena</taxon>
    </lineage>
</organism>
<evidence type="ECO:0000313" key="3">
    <source>
        <dbReference type="Proteomes" id="UP001218188"/>
    </source>
</evidence>
<accession>A0AAD6SL28</accession>
<sequence>MLFKFKLDAAPADFTSPSYPQLFTTAPTAHHATSNAGTFVPPTPTEGPDDPVGPALPPEEYPFTFNTFGLGVQPIRFTRGSYDYDLTAGKYTMQWASLAEMQEWIRTEEKTKTIELHRKSIGGIGPSSRLHGPRSTFMCAAARAPARGRKIPSKRILTGCQCRLTVKTYPGTDTVLGRYTHEHSHPTGDANARFVRIPAETRLRIAELLRMGVDRARVLQEVRGNVHTEDNLKDLRSRPSARNEFITAADIRQIEKDIQAETIRLNAQDGQSTREWVENLRDCGELLGFKGSSDAPPTNSSLALFIPPHKAFLGSILSFGPRTSQLRMFQGLQILSQ</sequence>